<gene>
    <name evidence="12" type="ORF">AURANDRAFT_33388</name>
</gene>
<dbReference type="GO" id="GO:0005743">
    <property type="term" value="C:mitochondrial inner membrane"/>
    <property type="evidence" value="ECO:0007669"/>
    <property type="project" value="UniProtKB-SubCell"/>
</dbReference>
<dbReference type="RefSeq" id="XP_009041449.1">
    <property type="nucleotide sequence ID" value="XM_009043201.1"/>
</dbReference>
<dbReference type="EMBL" id="GL833159">
    <property type="protein sequence ID" value="EGB03897.1"/>
    <property type="molecule type" value="Genomic_DNA"/>
</dbReference>
<keyword evidence="6" id="KW-0999">Mitochondrion inner membrane</keyword>
<organism evidence="13">
    <name type="scientific">Aureococcus anophagefferens</name>
    <name type="common">Harmful bloom alga</name>
    <dbReference type="NCBI Taxonomy" id="44056"/>
    <lineage>
        <taxon>Eukaryota</taxon>
        <taxon>Sar</taxon>
        <taxon>Stramenopiles</taxon>
        <taxon>Ochrophyta</taxon>
        <taxon>Pelagophyceae</taxon>
        <taxon>Pelagomonadales</taxon>
        <taxon>Pelagomonadaceae</taxon>
        <taxon>Aureococcus</taxon>
    </lineage>
</organism>
<comment type="subcellular location">
    <subcellularLocation>
        <location evidence="1">Mitochondrion inner membrane</location>
        <topology evidence="1">Multi-pass membrane protein</topology>
    </subcellularLocation>
</comment>
<evidence type="ECO:0000256" key="6">
    <source>
        <dbReference type="ARBA" id="ARBA00022792"/>
    </source>
</evidence>
<evidence type="ECO:0000256" key="7">
    <source>
        <dbReference type="ARBA" id="ARBA00022989"/>
    </source>
</evidence>
<evidence type="ECO:0000256" key="1">
    <source>
        <dbReference type="ARBA" id="ARBA00004448"/>
    </source>
</evidence>
<dbReference type="InterPro" id="IPR002067">
    <property type="entry name" value="MCP"/>
</dbReference>
<proteinExistence type="inferred from homology"/>
<keyword evidence="13" id="KW-1185">Reference proteome</keyword>
<dbReference type="OrthoDB" id="427452at2759"/>
<name>F0YLW6_AURAN</name>
<dbReference type="PANTHER" id="PTHR45671">
    <property type="entry name" value="SOLUTE CARRIER FAMILY 25 (MITOCHONDRIAL CARRIER PHOSPHATE CARRIER), MEMBER 3, LIKE-RELATED-RELATED"/>
    <property type="match status" value="1"/>
</dbReference>
<sequence length="295" mass="30287">YAGFALSGLVGCSATHAVLVPIDVVKTRLQTDPGRYAGVVDGGRAILREEGPGALFLGAEATLAGYCWYGLTVYPGYEFWSRTLNGLLAPAAAAEFHAAVVLLAGALATVLACVGVCPAEALRIRVVADPARFAGLGLAGSARRVADDEGADAFYAGFRPLFIRQVIFGMVKFFFFDSLADAIFEAAPALADGAGGRLAVSLVAGLVAGTASSLVSQPADAVLSRINADRGDLGVAGAVEAIWGEGHVRGFYRGAGARCAWSGLVISGQFAIYDALKSLLSVAGPDLTLFLDVAL</sequence>
<feature type="repeat" description="Solcar" evidence="10">
    <location>
        <begin position="96"/>
        <end position="182"/>
    </location>
</feature>
<dbReference type="Pfam" id="PF00153">
    <property type="entry name" value="Mito_carr"/>
    <property type="match status" value="3"/>
</dbReference>
<reference evidence="12 13" key="1">
    <citation type="journal article" date="2011" name="Proc. Natl. Acad. Sci. U.S.A.">
        <title>Niche of harmful alga Aureococcus anophagefferens revealed through ecogenomics.</title>
        <authorList>
            <person name="Gobler C.J."/>
            <person name="Berry D.L."/>
            <person name="Dyhrman S.T."/>
            <person name="Wilhelm S.W."/>
            <person name="Salamov A."/>
            <person name="Lobanov A.V."/>
            <person name="Zhang Y."/>
            <person name="Collier J.L."/>
            <person name="Wurch L.L."/>
            <person name="Kustka A.B."/>
            <person name="Dill B.D."/>
            <person name="Shah M."/>
            <person name="VerBerkmoes N.C."/>
            <person name="Kuo A."/>
            <person name="Terry A."/>
            <person name="Pangilinan J."/>
            <person name="Lindquist E.A."/>
            <person name="Lucas S."/>
            <person name="Paulsen I.T."/>
            <person name="Hattenrath-Lehmann T.K."/>
            <person name="Talmage S.C."/>
            <person name="Walker E.A."/>
            <person name="Koch F."/>
            <person name="Burson A.M."/>
            <person name="Marcoval M.A."/>
            <person name="Tang Y.Z."/>
            <person name="Lecleir G.R."/>
            <person name="Coyne K.J."/>
            <person name="Berg G.M."/>
            <person name="Bertrand E.M."/>
            <person name="Saito M.A."/>
            <person name="Gladyshev V.N."/>
            <person name="Grigoriev I.V."/>
        </authorList>
    </citation>
    <scope>NUCLEOTIDE SEQUENCE [LARGE SCALE GENOMIC DNA]</scope>
    <source>
        <strain evidence="13">CCMP 1984</strain>
    </source>
</reference>
<dbReference type="Gene3D" id="1.50.40.10">
    <property type="entry name" value="Mitochondrial carrier domain"/>
    <property type="match status" value="2"/>
</dbReference>
<keyword evidence="4 10" id="KW-0812">Transmembrane</keyword>
<accession>F0YLW6</accession>
<evidence type="ECO:0000256" key="9">
    <source>
        <dbReference type="ARBA" id="ARBA00023136"/>
    </source>
</evidence>
<dbReference type="eggNOG" id="KOG0767">
    <property type="taxonomic scope" value="Eukaryota"/>
</dbReference>
<comment type="similarity">
    <text evidence="2 11">Belongs to the mitochondrial carrier (TC 2.A.29) family.</text>
</comment>
<dbReference type="InterPro" id="IPR044677">
    <property type="entry name" value="SLC25A3/Pic2/Mir1-like"/>
</dbReference>
<dbReference type="SUPFAM" id="SSF103506">
    <property type="entry name" value="Mitochondrial carrier"/>
    <property type="match status" value="1"/>
</dbReference>
<evidence type="ECO:0000256" key="4">
    <source>
        <dbReference type="ARBA" id="ARBA00022692"/>
    </source>
</evidence>
<evidence type="ECO:0000313" key="12">
    <source>
        <dbReference type="EMBL" id="EGB03897.1"/>
    </source>
</evidence>
<keyword evidence="9 10" id="KW-0472">Membrane</keyword>
<dbReference type="GO" id="GO:1990547">
    <property type="term" value="P:mitochondrial phosphate ion transmembrane transport"/>
    <property type="evidence" value="ECO:0007669"/>
    <property type="project" value="InterPro"/>
</dbReference>
<keyword evidence="5" id="KW-0677">Repeat</keyword>
<evidence type="ECO:0000256" key="8">
    <source>
        <dbReference type="ARBA" id="ARBA00023128"/>
    </source>
</evidence>
<dbReference type="GeneID" id="20221295"/>
<dbReference type="GO" id="GO:0005315">
    <property type="term" value="F:phosphate transmembrane transporter activity"/>
    <property type="evidence" value="ECO:0007669"/>
    <property type="project" value="InterPro"/>
</dbReference>
<protein>
    <submittedName>
        <fullName evidence="12">Uncharacterized protein</fullName>
    </submittedName>
</protein>
<dbReference type="Proteomes" id="UP000002729">
    <property type="component" value="Unassembled WGS sequence"/>
</dbReference>
<dbReference type="InterPro" id="IPR023395">
    <property type="entry name" value="MCP_dom_sf"/>
</dbReference>
<keyword evidence="7" id="KW-1133">Transmembrane helix</keyword>
<dbReference type="KEGG" id="aaf:AURANDRAFT_33388"/>
<evidence type="ECO:0000256" key="10">
    <source>
        <dbReference type="PROSITE-ProRule" id="PRU00282"/>
    </source>
</evidence>
<dbReference type="PROSITE" id="PS50920">
    <property type="entry name" value="SOLCAR"/>
    <property type="match status" value="3"/>
</dbReference>
<keyword evidence="8" id="KW-0496">Mitochondrion</keyword>
<evidence type="ECO:0000256" key="5">
    <source>
        <dbReference type="ARBA" id="ARBA00022737"/>
    </source>
</evidence>
<dbReference type="InterPro" id="IPR018108">
    <property type="entry name" value="MCP_transmembrane"/>
</dbReference>
<feature type="non-terminal residue" evidence="12">
    <location>
        <position position="1"/>
    </location>
</feature>
<dbReference type="OMA" id="PAVWANS"/>
<evidence type="ECO:0000313" key="13">
    <source>
        <dbReference type="Proteomes" id="UP000002729"/>
    </source>
</evidence>
<evidence type="ECO:0000256" key="2">
    <source>
        <dbReference type="ARBA" id="ARBA00006375"/>
    </source>
</evidence>
<dbReference type="InParanoid" id="F0YLW6"/>
<evidence type="ECO:0000256" key="3">
    <source>
        <dbReference type="ARBA" id="ARBA00022448"/>
    </source>
</evidence>
<feature type="repeat" description="Solcar" evidence="10">
    <location>
        <begin position="2"/>
        <end position="83"/>
    </location>
</feature>
<dbReference type="PANTHER" id="PTHR45671:SF12">
    <property type="entry name" value="MITOCHONDRIAL PHOSPHATE CARRIER PROTEIN"/>
    <property type="match status" value="1"/>
</dbReference>
<keyword evidence="3 11" id="KW-0813">Transport</keyword>
<dbReference type="PRINTS" id="PR00926">
    <property type="entry name" value="MITOCARRIER"/>
</dbReference>
<dbReference type="AlphaFoldDB" id="F0YLW6"/>
<feature type="repeat" description="Solcar" evidence="10">
    <location>
        <begin position="196"/>
        <end position="279"/>
    </location>
</feature>
<evidence type="ECO:0000256" key="11">
    <source>
        <dbReference type="RuleBase" id="RU000488"/>
    </source>
</evidence>